<evidence type="ECO:0000256" key="8">
    <source>
        <dbReference type="ARBA" id="ARBA00023040"/>
    </source>
</evidence>
<keyword evidence="5" id="KW-1003">Cell membrane</keyword>
<dbReference type="InterPro" id="IPR017452">
    <property type="entry name" value="GPCR_Rhodpsn_7TM"/>
</dbReference>
<evidence type="ECO:0000256" key="15">
    <source>
        <dbReference type="ARBA" id="ARBA00023273"/>
    </source>
</evidence>
<feature type="compositionally biased region" description="Basic residues" evidence="17">
    <location>
        <begin position="890"/>
        <end position="899"/>
    </location>
</feature>
<feature type="transmembrane region" description="Helical" evidence="18">
    <location>
        <begin position="563"/>
        <end position="581"/>
    </location>
</feature>
<keyword evidence="14 16" id="KW-0807">Transducer</keyword>
<evidence type="ECO:0000256" key="13">
    <source>
        <dbReference type="ARBA" id="ARBA00023180"/>
    </source>
</evidence>
<feature type="region of interest" description="Disordered" evidence="17">
    <location>
        <begin position="936"/>
        <end position="958"/>
    </location>
</feature>
<dbReference type="PANTHER" id="PTHR22752:SF10">
    <property type="entry name" value="G-PROTEIN COUPLED RECEPTOR 161"/>
    <property type="match status" value="1"/>
</dbReference>
<feature type="compositionally biased region" description="Gly residues" evidence="17">
    <location>
        <begin position="185"/>
        <end position="194"/>
    </location>
</feature>
<dbReference type="AlphaFoldDB" id="A0AAE1NQN5"/>
<evidence type="ECO:0000256" key="11">
    <source>
        <dbReference type="ARBA" id="ARBA00023157"/>
    </source>
</evidence>
<feature type="transmembrane region" description="Helical" evidence="18">
    <location>
        <begin position="208"/>
        <end position="228"/>
    </location>
</feature>
<dbReference type="InterPro" id="IPR000276">
    <property type="entry name" value="GPCR_Rhodpsn"/>
</dbReference>
<feature type="transmembrane region" description="Helical" evidence="18">
    <location>
        <begin position="249"/>
        <end position="274"/>
    </location>
</feature>
<evidence type="ECO:0000256" key="14">
    <source>
        <dbReference type="ARBA" id="ARBA00023224"/>
    </source>
</evidence>
<evidence type="ECO:0000256" key="10">
    <source>
        <dbReference type="ARBA" id="ARBA00023136"/>
    </source>
</evidence>
<dbReference type="GO" id="GO:0004930">
    <property type="term" value="F:G protein-coupled receptor activity"/>
    <property type="evidence" value="ECO:0007669"/>
    <property type="project" value="UniProtKB-KW"/>
</dbReference>
<evidence type="ECO:0000256" key="12">
    <source>
        <dbReference type="ARBA" id="ARBA00023170"/>
    </source>
</evidence>
<evidence type="ECO:0000256" key="18">
    <source>
        <dbReference type="SAM" id="Phobius"/>
    </source>
</evidence>
<keyword evidence="10 18" id="KW-0472">Membrane</keyword>
<reference evidence="20" key="1">
    <citation type="submission" date="2023-11" db="EMBL/GenBank/DDBJ databases">
        <title>Genome assemblies of two species of porcelain crab, Petrolisthes cinctipes and Petrolisthes manimaculis (Anomura: Porcellanidae).</title>
        <authorList>
            <person name="Angst P."/>
        </authorList>
    </citation>
    <scope>NUCLEOTIDE SEQUENCE</scope>
    <source>
        <strain evidence="20">PB745_02</strain>
        <tissue evidence="20">Gill</tissue>
    </source>
</reference>
<keyword evidence="4" id="KW-0217">Developmental protein</keyword>
<evidence type="ECO:0000256" key="2">
    <source>
        <dbReference type="ARBA" id="ARBA00004651"/>
    </source>
</evidence>
<dbReference type="PRINTS" id="PR00237">
    <property type="entry name" value="GPCRRHODOPSN"/>
</dbReference>
<dbReference type="PROSITE" id="PS00237">
    <property type="entry name" value="G_PROTEIN_RECEP_F1_1"/>
    <property type="match status" value="1"/>
</dbReference>
<dbReference type="Pfam" id="PF00001">
    <property type="entry name" value="7tm_1"/>
    <property type="match status" value="1"/>
</dbReference>
<keyword evidence="7 18" id="KW-1133">Transmembrane helix</keyword>
<dbReference type="SUPFAM" id="SSF81321">
    <property type="entry name" value="Family A G protein-coupled receptor-like"/>
    <property type="match status" value="1"/>
</dbReference>
<keyword evidence="12 16" id="KW-0675">Receptor</keyword>
<evidence type="ECO:0000256" key="16">
    <source>
        <dbReference type="RuleBase" id="RU000688"/>
    </source>
</evidence>
<evidence type="ECO:0000313" key="21">
    <source>
        <dbReference type="Proteomes" id="UP001292094"/>
    </source>
</evidence>
<comment type="subcellular location">
    <subcellularLocation>
        <location evidence="2">Cell membrane</location>
        <topology evidence="2">Multi-pass membrane protein</topology>
    </subcellularLocation>
    <subcellularLocation>
        <location evidence="1">Cell projection</location>
        <location evidence="1">Cilium membrane</location>
    </subcellularLocation>
</comment>
<feature type="region of interest" description="Disordered" evidence="17">
    <location>
        <begin position="57"/>
        <end position="82"/>
    </location>
</feature>
<evidence type="ECO:0000256" key="5">
    <source>
        <dbReference type="ARBA" id="ARBA00022475"/>
    </source>
</evidence>
<sequence>MLLVLSFLESAVLVLSLTASNLVLALVVLPGMVASLVLGSTGTSSILALSNPLPAISQPRNLTEQQGDDDNNNNTTSGSESVLDFIGTTTNVDVAGTESPITRIISDQERLQQGDAIVRSIGIHDKEKIHDGYQNLDEATTKTSERIWLEEEEEGDGTRDTENGRKVEDLQREEEEEDAHPIHQGGRGGGGWKGGAQWAGSHKLCQGAAFFTNFVTSASAITVAVIALDRYLAIVRPMVYGLMVTGNRCLVMLAWCWVQAALTALPPLLGWARYEHRGPEGRCGVAWGSSPSYTAVWALSVFLVPVLIMLVSYYFILQVARNKCRRIHVGKVLGGSTSSPPITPDPSSSVYLDGPALTDLSRTASSLVQTPRDLLQLQTSDLTPTSSENPPLFPLINGYAHQLGNGASTKIESSLSSDSKYSLRNIFGADTRNGPRSLLGNGNASGVGSIISNGRQIRNGMCPPLAMNSLEIGLGKSRSISGMNKRTVALQINEGSAAVHPPKKKLADCGRSLSFSQQHTQQVRPCLRRAQSSLSVRPATIRKKFSLAARRPSWSWEASPAKGFRTVCVVVGTHVVTWAPYTALAVTEAALGPEKTNLIPGWAYVTSTLLLFTASVFYPIVYGLYNRSIRKEVVACVCPGSSRDRRRGSCHRRASTLHSNTGSVLDFSSLRHRDDELLQRHQESSAALGILSNSSHIRTISGALAVPALPALPSQMQLAEYMGLTTRGYDITARKPSQDSDCCLYDPSPASSKRARQEGAVMSSIDDPDSDLETPALLTPHHPNPYHQPGRRVSAPSVLDTVTEHPGTPLTVFHIGYPGAGSSSSSSTNSNKSSRSPLTPHRKLPIMPLSPQLLSRGHRKTTRQRSRSLDKLPLDGERSERESLLESRRPTHSLRKKHPFSSGMKDPQLCGPSGCERLIRRRGSAVGLKALAIPEDSGTGECSEIPDSGRGSVDSGDVTKNRALQQVSVDEGIGTEYLAEEEAVTQV</sequence>
<evidence type="ECO:0000256" key="9">
    <source>
        <dbReference type="ARBA" id="ARBA00023069"/>
    </source>
</evidence>
<keyword evidence="11" id="KW-1015">Disulfide bond</keyword>
<evidence type="ECO:0000313" key="20">
    <source>
        <dbReference type="EMBL" id="KAK4294373.1"/>
    </source>
</evidence>
<protein>
    <recommendedName>
        <fullName evidence="19">G-protein coupled receptors family 1 profile domain-containing protein</fullName>
    </recommendedName>
</protein>
<feature type="region of interest" description="Disordered" evidence="17">
    <location>
        <begin position="146"/>
        <end position="194"/>
    </location>
</feature>
<evidence type="ECO:0000259" key="19">
    <source>
        <dbReference type="PROSITE" id="PS50262"/>
    </source>
</evidence>
<dbReference type="PANTHER" id="PTHR22752">
    <property type="entry name" value="G PROTEIN-COUPLED RECEPTOR"/>
    <property type="match status" value="1"/>
</dbReference>
<evidence type="ECO:0000256" key="3">
    <source>
        <dbReference type="ARBA" id="ARBA00010663"/>
    </source>
</evidence>
<keyword evidence="21" id="KW-1185">Reference proteome</keyword>
<dbReference type="Gene3D" id="1.20.1070.10">
    <property type="entry name" value="Rhodopsin 7-helix transmembrane proteins"/>
    <property type="match status" value="2"/>
</dbReference>
<feature type="region of interest" description="Disordered" evidence="17">
    <location>
        <begin position="736"/>
        <end position="912"/>
    </location>
</feature>
<feature type="compositionally biased region" description="Basic and acidic residues" evidence="17">
    <location>
        <begin position="156"/>
        <end position="170"/>
    </location>
</feature>
<comment type="similarity">
    <text evidence="3 16">Belongs to the G-protein coupled receptor 1 family.</text>
</comment>
<evidence type="ECO:0000256" key="7">
    <source>
        <dbReference type="ARBA" id="ARBA00022989"/>
    </source>
</evidence>
<dbReference type="EMBL" id="JAWZYT010004305">
    <property type="protein sequence ID" value="KAK4294373.1"/>
    <property type="molecule type" value="Genomic_DNA"/>
</dbReference>
<keyword evidence="15" id="KW-0966">Cell projection</keyword>
<evidence type="ECO:0000256" key="6">
    <source>
        <dbReference type="ARBA" id="ARBA00022692"/>
    </source>
</evidence>
<feature type="transmembrane region" description="Helical" evidence="18">
    <location>
        <begin position="294"/>
        <end position="316"/>
    </location>
</feature>
<name>A0AAE1NQN5_9EUCA</name>
<feature type="domain" description="G-protein coupled receptors family 1 profile" evidence="19">
    <location>
        <begin position="197"/>
        <end position="622"/>
    </location>
</feature>
<dbReference type="GO" id="GO:0060170">
    <property type="term" value="C:ciliary membrane"/>
    <property type="evidence" value="ECO:0007669"/>
    <property type="project" value="UniProtKB-SubCell"/>
</dbReference>
<feature type="compositionally biased region" description="Basic and acidic residues" evidence="17">
    <location>
        <begin position="867"/>
        <end position="889"/>
    </location>
</feature>
<comment type="caution">
    <text evidence="20">The sequence shown here is derived from an EMBL/GenBank/DDBJ whole genome shotgun (WGS) entry which is preliminary data.</text>
</comment>
<dbReference type="PROSITE" id="PS50262">
    <property type="entry name" value="G_PROTEIN_RECEP_F1_2"/>
    <property type="match status" value="1"/>
</dbReference>
<feature type="transmembrane region" description="Helical" evidence="18">
    <location>
        <begin position="601"/>
        <end position="621"/>
    </location>
</feature>
<keyword evidence="13" id="KW-0325">Glycoprotein</keyword>
<keyword evidence="8 16" id="KW-0297">G-protein coupled receptor</keyword>
<dbReference type="CDD" id="cd00637">
    <property type="entry name" value="7tm_classA_rhodopsin-like"/>
    <property type="match status" value="1"/>
</dbReference>
<evidence type="ECO:0000256" key="1">
    <source>
        <dbReference type="ARBA" id="ARBA00004309"/>
    </source>
</evidence>
<feature type="compositionally biased region" description="Basic residues" evidence="17">
    <location>
        <begin position="856"/>
        <end position="866"/>
    </location>
</feature>
<proteinExistence type="inferred from homology"/>
<evidence type="ECO:0000256" key="17">
    <source>
        <dbReference type="SAM" id="MobiDB-lite"/>
    </source>
</evidence>
<evidence type="ECO:0000256" key="4">
    <source>
        <dbReference type="ARBA" id="ARBA00022473"/>
    </source>
</evidence>
<dbReference type="Proteomes" id="UP001292094">
    <property type="component" value="Unassembled WGS sequence"/>
</dbReference>
<keyword evidence="9" id="KW-0969">Cilium</keyword>
<feature type="compositionally biased region" description="Low complexity" evidence="17">
    <location>
        <begin position="72"/>
        <end position="81"/>
    </location>
</feature>
<gene>
    <name evidence="20" type="ORF">Pmani_032995</name>
</gene>
<organism evidence="20 21">
    <name type="scientific">Petrolisthes manimaculis</name>
    <dbReference type="NCBI Taxonomy" id="1843537"/>
    <lineage>
        <taxon>Eukaryota</taxon>
        <taxon>Metazoa</taxon>
        <taxon>Ecdysozoa</taxon>
        <taxon>Arthropoda</taxon>
        <taxon>Crustacea</taxon>
        <taxon>Multicrustacea</taxon>
        <taxon>Malacostraca</taxon>
        <taxon>Eumalacostraca</taxon>
        <taxon>Eucarida</taxon>
        <taxon>Decapoda</taxon>
        <taxon>Pleocyemata</taxon>
        <taxon>Anomura</taxon>
        <taxon>Galatheoidea</taxon>
        <taxon>Porcellanidae</taxon>
        <taxon>Petrolisthes</taxon>
    </lineage>
</organism>
<feature type="compositionally biased region" description="Low complexity" evidence="17">
    <location>
        <begin position="822"/>
        <end position="836"/>
    </location>
</feature>
<accession>A0AAE1NQN5</accession>
<keyword evidence="6 16" id="KW-0812">Transmembrane</keyword>